<dbReference type="PROSITE" id="PS51819">
    <property type="entry name" value="VOC"/>
    <property type="match status" value="1"/>
</dbReference>
<name>A0A926ICL6_9FIRM</name>
<proteinExistence type="predicted"/>
<comment type="caution">
    <text evidence="2">The sequence shown here is derived from an EMBL/GenBank/DDBJ whole genome shotgun (WGS) entry which is preliminary data.</text>
</comment>
<sequence length="158" mass="17946">MKFESPLLAVKDIAVSRRFYEEVLGLQMIVDHGRNIVLTGGLSLQQDFPEMLGLDPDSLVQCSRNAEMYFEEEDFLGFVEKLTSRGDIKLVHPMMEQPWGQRCIRFYDPDGHIIEVGEPMPLVVIRHLVSGMSPDQVSELTMCPLPIVLAARKNIMNK</sequence>
<protein>
    <submittedName>
        <fullName evidence="2">Glyoxalase/bleomycin resistance/dioxygenase family protein</fullName>
    </submittedName>
</protein>
<organism evidence="2 3">
    <name type="scientific">Zongyangia hominis</name>
    <dbReference type="NCBI Taxonomy" id="2763677"/>
    <lineage>
        <taxon>Bacteria</taxon>
        <taxon>Bacillati</taxon>
        <taxon>Bacillota</taxon>
        <taxon>Clostridia</taxon>
        <taxon>Eubacteriales</taxon>
        <taxon>Oscillospiraceae</taxon>
        <taxon>Zongyangia</taxon>
    </lineage>
</organism>
<dbReference type="InterPro" id="IPR029068">
    <property type="entry name" value="Glyas_Bleomycin-R_OHBP_Dase"/>
</dbReference>
<dbReference type="RefSeq" id="WP_262398403.1">
    <property type="nucleotide sequence ID" value="NZ_JACRTC010000010.1"/>
</dbReference>
<dbReference type="InterPro" id="IPR025870">
    <property type="entry name" value="Glyoxalase-like_dom"/>
</dbReference>
<dbReference type="InterPro" id="IPR037523">
    <property type="entry name" value="VOC_core"/>
</dbReference>
<evidence type="ECO:0000259" key="1">
    <source>
        <dbReference type="PROSITE" id="PS51819"/>
    </source>
</evidence>
<evidence type="ECO:0000313" key="3">
    <source>
        <dbReference type="Proteomes" id="UP000660861"/>
    </source>
</evidence>
<dbReference type="Gene3D" id="3.10.180.10">
    <property type="entry name" value="2,3-Dihydroxybiphenyl 1,2-Dioxygenase, domain 1"/>
    <property type="match status" value="1"/>
</dbReference>
<dbReference type="Pfam" id="PF12681">
    <property type="entry name" value="Glyoxalase_2"/>
    <property type="match status" value="1"/>
</dbReference>
<reference evidence="2" key="1">
    <citation type="submission" date="2020-08" db="EMBL/GenBank/DDBJ databases">
        <title>Genome public.</title>
        <authorList>
            <person name="Liu C."/>
            <person name="Sun Q."/>
        </authorList>
    </citation>
    <scope>NUCLEOTIDE SEQUENCE</scope>
    <source>
        <strain evidence="2">NSJ-54</strain>
    </source>
</reference>
<accession>A0A926ICL6</accession>
<dbReference type="SUPFAM" id="SSF54593">
    <property type="entry name" value="Glyoxalase/Bleomycin resistance protein/Dihydroxybiphenyl dioxygenase"/>
    <property type="match status" value="1"/>
</dbReference>
<feature type="domain" description="VOC" evidence="1">
    <location>
        <begin position="2"/>
        <end position="119"/>
    </location>
</feature>
<keyword evidence="3" id="KW-1185">Reference proteome</keyword>
<evidence type="ECO:0000313" key="2">
    <source>
        <dbReference type="EMBL" id="MBC8571352.1"/>
    </source>
</evidence>
<dbReference type="Proteomes" id="UP000660861">
    <property type="component" value="Unassembled WGS sequence"/>
</dbReference>
<gene>
    <name evidence="2" type="ORF">H8709_11035</name>
</gene>
<dbReference type="EMBL" id="JACRTC010000010">
    <property type="protein sequence ID" value="MBC8571352.1"/>
    <property type="molecule type" value="Genomic_DNA"/>
</dbReference>
<dbReference type="AlphaFoldDB" id="A0A926ICL6"/>